<sequence length="109" mass="11779">MRTWIRSLLVLIVVAVAAATLLQTGLAASMVIEMEAQSGEMADMIDCLDCDEEANSMSCMTACITACPAILNSTAKADFLHRTSHEIFIAMFSLGVVRTPDPFPPRRTA</sequence>
<protein>
    <submittedName>
        <fullName evidence="1">Uncharacterized protein</fullName>
    </submittedName>
</protein>
<dbReference type="EMBL" id="CP032509">
    <property type="protein sequence ID" value="AZN71499.1"/>
    <property type="molecule type" value="Genomic_DNA"/>
</dbReference>
<evidence type="ECO:0000313" key="1">
    <source>
        <dbReference type="EMBL" id="AZN71499.1"/>
    </source>
</evidence>
<evidence type="ECO:0000313" key="2">
    <source>
        <dbReference type="Proteomes" id="UP000268192"/>
    </source>
</evidence>
<gene>
    <name evidence="1" type="ORF">D5400_09675</name>
</gene>
<reference evidence="1 2" key="1">
    <citation type="submission" date="2018-09" db="EMBL/GenBank/DDBJ databases">
        <title>Marinorhizobium profundi gen. nov., sp. nov., isolated from a deep-sea sediment sample from the New Britain Trench and proposal of Marinorhizobiaceae fam. nov. in the order Rhizobiales of the class Alphaproteobacteria.</title>
        <authorList>
            <person name="Cao J."/>
        </authorList>
    </citation>
    <scope>NUCLEOTIDE SEQUENCE [LARGE SCALE GENOMIC DNA]</scope>
    <source>
        <strain evidence="1 2">WS11</strain>
    </source>
</reference>
<name>A0A3S9B3H8_9HYPH</name>
<dbReference type="KEGG" id="abaw:D5400_09675"/>
<proteinExistence type="predicted"/>
<dbReference type="AlphaFoldDB" id="A0A3S9B3H8"/>
<keyword evidence="2" id="KW-1185">Reference proteome</keyword>
<organism evidence="1 2">
    <name type="scientific">Georhizobium profundi</name>
    <dbReference type="NCBI Taxonomy" id="2341112"/>
    <lineage>
        <taxon>Bacteria</taxon>
        <taxon>Pseudomonadati</taxon>
        <taxon>Pseudomonadota</taxon>
        <taxon>Alphaproteobacteria</taxon>
        <taxon>Hyphomicrobiales</taxon>
        <taxon>Rhizobiaceae</taxon>
        <taxon>Georhizobium</taxon>
    </lineage>
</organism>
<dbReference type="Proteomes" id="UP000268192">
    <property type="component" value="Chromosome"/>
</dbReference>
<accession>A0A3S9B3H8</accession>